<dbReference type="RefSeq" id="WP_106005839.1">
    <property type="nucleotide sequence ID" value="NZ_CP136419.1"/>
</dbReference>
<dbReference type="AlphaFoldDB" id="A0A2T0ANS8"/>
<proteinExistence type="predicted"/>
<comment type="caution">
    <text evidence="1">The sequence shown here is derived from an EMBL/GenBank/DDBJ whole genome shotgun (WGS) entry which is preliminary data.</text>
</comment>
<evidence type="ECO:0000313" key="2">
    <source>
        <dbReference type="Proteomes" id="UP000238415"/>
    </source>
</evidence>
<protein>
    <submittedName>
        <fullName evidence="1">Uncharacterized protein</fullName>
    </submittedName>
</protein>
<dbReference type="Proteomes" id="UP000238415">
    <property type="component" value="Unassembled WGS sequence"/>
</dbReference>
<dbReference type="EMBL" id="PVXM01000048">
    <property type="protein sequence ID" value="PRR70493.1"/>
    <property type="molecule type" value="Genomic_DNA"/>
</dbReference>
<gene>
    <name evidence="1" type="ORF">MOHU_19090</name>
</gene>
<organism evidence="1 2">
    <name type="scientific">Neomoorella humiferrea</name>
    <dbReference type="NCBI Taxonomy" id="676965"/>
    <lineage>
        <taxon>Bacteria</taxon>
        <taxon>Bacillati</taxon>
        <taxon>Bacillota</taxon>
        <taxon>Clostridia</taxon>
        <taxon>Neomoorellales</taxon>
        <taxon>Neomoorellaceae</taxon>
        <taxon>Neomoorella</taxon>
    </lineage>
</organism>
<keyword evidence="2" id="KW-1185">Reference proteome</keyword>
<sequence length="73" mass="8167">MSLDECLGLPLAEAKRLLAAGGWQIWRYSFTGPLRPLPGEEEAARVVRLRLVGADQVDLVVAYVNTHHQRKEV</sequence>
<dbReference type="OrthoDB" id="1726582at2"/>
<accession>A0A2T0ANS8</accession>
<reference evidence="1 2" key="1">
    <citation type="submission" date="2018-03" db="EMBL/GenBank/DDBJ databases">
        <title>Genome sequence of Moorella humiferrea DSM 23265.</title>
        <authorList>
            <person name="Poehlein A."/>
            <person name="Daniel R."/>
        </authorList>
    </citation>
    <scope>NUCLEOTIDE SEQUENCE [LARGE SCALE GENOMIC DNA]</scope>
    <source>
        <strain evidence="1 2">DSM 23265</strain>
    </source>
</reference>
<evidence type="ECO:0000313" key="1">
    <source>
        <dbReference type="EMBL" id="PRR70493.1"/>
    </source>
</evidence>
<name>A0A2T0ANS8_9FIRM</name>